<feature type="repeat" description="PPR" evidence="3">
    <location>
        <begin position="146"/>
        <end position="180"/>
    </location>
</feature>
<keyword evidence="5" id="KW-1185">Reference proteome</keyword>
<keyword evidence="2" id="KW-0677">Repeat</keyword>
<evidence type="ECO:0000256" key="1">
    <source>
        <dbReference type="ARBA" id="ARBA00007626"/>
    </source>
</evidence>
<evidence type="ECO:0000256" key="2">
    <source>
        <dbReference type="ARBA" id="ARBA00022737"/>
    </source>
</evidence>
<dbReference type="PROSITE" id="PS51375">
    <property type="entry name" value="PPR"/>
    <property type="match status" value="3"/>
</dbReference>
<evidence type="ECO:0000313" key="5">
    <source>
        <dbReference type="Proteomes" id="UP000015453"/>
    </source>
</evidence>
<accession>S8C2G8</accession>
<protein>
    <recommendedName>
        <fullName evidence="6">Pentacotripeptide-repeat region of PRORP domain-containing protein</fullName>
    </recommendedName>
</protein>
<proteinExistence type="inferred from homology"/>
<dbReference type="EMBL" id="AUSU01009011">
    <property type="protein sequence ID" value="EPS58656.1"/>
    <property type="molecule type" value="Genomic_DNA"/>
</dbReference>
<feature type="non-terminal residue" evidence="4">
    <location>
        <position position="1"/>
    </location>
</feature>
<dbReference type="AlphaFoldDB" id="S8C2G8"/>
<evidence type="ECO:0000256" key="3">
    <source>
        <dbReference type="PROSITE-ProRule" id="PRU00708"/>
    </source>
</evidence>
<dbReference type="GO" id="GO:0003729">
    <property type="term" value="F:mRNA binding"/>
    <property type="evidence" value="ECO:0007669"/>
    <property type="project" value="TreeGrafter"/>
</dbReference>
<sequence>SSNKPLPNPVFDFLPEIQNPCNLVSLVAPSLKQKDIFSSLNVLREQGLFHRFCSHDLSRVLLRCQSDPSAALSFFNWVRIHLGFQPDVQNCCIMTHILVWSKNFRKGMEILSLLIQVNERGIGSDSSKKPDLFENLLLSAENCNSDAAVFDMLIKAYLMKGMIKEGFQTFRRMVKLGFLPDLVAVNRLLSSLSKANRSAKCWRIYGVMIEIGLQPDACTFNTLIDLMCSEGDVDGANRFLDGVEED</sequence>
<dbReference type="Pfam" id="PF12854">
    <property type="entry name" value="PPR_1"/>
    <property type="match status" value="1"/>
</dbReference>
<dbReference type="Pfam" id="PF01535">
    <property type="entry name" value="PPR"/>
    <property type="match status" value="1"/>
</dbReference>
<dbReference type="Gene3D" id="1.25.40.10">
    <property type="entry name" value="Tetratricopeptide repeat domain"/>
    <property type="match status" value="1"/>
</dbReference>
<gene>
    <name evidence="4" type="ORF">M569_16158</name>
</gene>
<dbReference type="Proteomes" id="UP000015453">
    <property type="component" value="Unassembled WGS sequence"/>
</dbReference>
<name>S8C2G8_9LAMI</name>
<dbReference type="InterPro" id="IPR051240">
    <property type="entry name" value="Mito_RNA-Proc/Resp"/>
</dbReference>
<evidence type="ECO:0000313" key="4">
    <source>
        <dbReference type="EMBL" id="EPS58656.1"/>
    </source>
</evidence>
<feature type="repeat" description="PPR" evidence="3">
    <location>
        <begin position="181"/>
        <end position="215"/>
    </location>
</feature>
<organism evidence="4 5">
    <name type="scientific">Genlisea aurea</name>
    <dbReference type="NCBI Taxonomy" id="192259"/>
    <lineage>
        <taxon>Eukaryota</taxon>
        <taxon>Viridiplantae</taxon>
        <taxon>Streptophyta</taxon>
        <taxon>Embryophyta</taxon>
        <taxon>Tracheophyta</taxon>
        <taxon>Spermatophyta</taxon>
        <taxon>Magnoliopsida</taxon>
        <taxon>eudicotyledons</taxon>
        <taxon>Gunneridae</taxon>
        <taxon>Pentapetalae</taxon>
        <taxon>asterids</taxon>
        <taxon>lamiids</taxon>
        <taxon>Lamiales</taxon>
        <taxon>Lentibulariaceae</taxon>
        <taxon>Genlisea</taxon>
    </lineage>
</organism>
<dbReference type="NCBIfam" id="TIGR00756">
    <property type="entry name" value="PPR"/>
    <property type="match status" value="2"/>
</dbReference>
<feature type="repeat" description="PPR" evidence="3">
    <location>
        <begin position="216"/>
        <end position="246"/>
    </location>
</feature>
<comment type="caution">
    <text evidence="4">The sequence shown here is derived from an EMBL/GenBank/DDBJ whole genome shotgun (WGS) entry which is preliminary data.</text>
</comment>
<reference evidence="4 5" key="1">
    <citation type="journal article" date="2013" name="BMC Genomics">
        <title>The miniature genome of a carnivorous plant Genlisea aurea contains a low number of genes and short non-coding sequences.</title>
        <authorList>
            <person name="Leushkin E.V."/>
            <person name="Sutormin R.A."/>
            <person name="Nabieva E.R."/>
            <person name="Penin A.A."/>
            <person name="Kondrashov A.S."/>
            <person name="Logacheva M.D."/>
        </authorList>
    </citation>
    <scope>NUCLEOTIDE SEQUENCE [LARGE SCALE GENOMIC DNA]</scope>
</reference>
<dbReference type="OrthoDB" id="185373at2759"/>
<feature type="non-terminal residue" evidence="4">
    <location>
        <position position="246"/>
    </location>
</feature>
<dbReference type="InterPro" id="IPR011990">
    <property type="entry name" value="TPR-like_helical_dom_sf"/>
</dbReference>
<evidence type="ECO:0008006" key="6">
    <source>
        <dbReference type="Google" id="ProtNLM"/>
    </source>
</evidence>
<comment type="similarity">
    <text evidence="1">Belongs to the PPR family. P subfamily.</text>
</comment>
<dbReference type="PANTHER" id="PTHR47933">
    <property type="entry name" value="PENTATRICOPEPTIDE REPEAT-CONTAINING PROTEIN 1, MITOCHONDRIAL"/>
    <property type="match status" value="1"/>
</dbReference>
<dbReference type="InterPro" id="IPR002885">
    <property type="entry name" value="PPR_rpt"/>
</dbReference>
<dbReference type="PANTHER" id="PTHR47933:SF11">
    <property type="entry name" value="PENTATRICOPEPTIDE REPEAT-CONTAINING PROTEIN 2"/>
    <property type="match status" value="1"/>
</dbReference>